<accession>A0A0B1P4S4</accession>
<dbReference type="EMBL" id="JNVN01001287">
    <property type="protein sequence ID" value="KHJ33697.1"/>
    <property type="molecule type" value="Genomic_DNA"/>
</dbReference>
<dbReference type="FunFam" id="1.20.5.420:FF:000005">
    <property type="entry name" value="Hsc70 cochaperone (SGT), putative"/>
    <property type="match status" value="1"/>
</dbReference>
<dbReference type="InterPro" id="IPR032374">
    <property type="entry name" value="SGTA_dimer"/>
</dbReference>
<dbReference type="SUPFAM" id="SSF48452">
    <property type="entry name" value="TPR-like"/>
    <property type="match status" value="1"/>
</dbReference>
<dbReference type="Pfam" id="PF13414">
    <property type="entry name" value="TPR_11"/>
    <property type="match status" value="1"/>
</dbReference>
<keyword evidence="2" id="KW-0677">Repeat</keyword>
<keyword evidence="8" id="KW-1185">Reference proteome</keyword>
<dbReference type="GO" id="GO:0016020">
    <property type="term" value="C:membrane"/>
    <property type="evidence" value="ECO:0007669"/>
    <property type="project" value="TreeGrafter"/>
</dbReference>
<dbReference type="InterPro" id="IPR047150">
    <property type="entry name" value="SGT"/>
</dbReference>
<dbReference type="Gene3D" id="1.20.5.420">
    <property type="entry name" value="Immunoglobulin FC, subunit C"/>
    <property type="match status" value="1"/>
</dbReference>
<feature type="compositionally biased region" description="Low complexity" evidence="5">
    <location>
        <begin position="83"/>
        <end position="96"/>
    </location>
</feature>
<evidence type="ECO:0000259" key="6">
    <source>
        <dbReference type="Pfam" id="PF16546"/>
    </source>
</evidence>
<reference evidence="7 8" key="1">
    <citation type="journal article" date="2014" name="BMC Genomics">
        <title>Adaptive genomic structural variation in the grape powdery mildew pathogen, Erysiphe necator.</title>
        <authorList>
            <person name="Jones L."/>
            <person name="Riaz S."/>
            <person name="Morales-Cruz A."/>
            <person name="Amrine K.C."/>
            <person name="McGuire B."/>
            <person name="Gubler W.D."/>
            <person name="Walker M.A."/>
            <person name="Cantu D."/>
        </authorList>
    </citation>
    <scope>NUCLEOTIDE SEQUENCE [LARGE SCALE GENOMIC DNA]</scope>
    <source>
        <strain evidence="8">c</strain>
    </source>
</reference>
<gene>
    <name evidence="7" type="ORF">EV44_g1269</name>
</gene>
<dbReference type="Proteomes" id="UP000030854">
    <property type="component" value="Unassembled WGS sequence"/>
</dbReference>
<dbReference type="HOGENOM" id="CLU_044224_1_1_1"/>
<dbReference type="STRING" id="52586.A0A0B1P4S4"/>
<evidence type="ECO:0000256" key="5">
    <source>
        <dbReference type="SAM" id="MobiDB-lite"/>
    </source>
</evidence>
<dbReference type="AlphaFoldDB" id="A0A0B1P4S4"/>
<protein>
    <submittedName>
        <fullName evidence="7">Putative hsc70 cochaperone</fullName>
    </submittedName>
</protein>
<dbReference type="InterPro" id="IPR011990">
    <property type="entry name" value="TPR-like_helical_dom_sf"/>
</dbReference>
<feature type="repeat" description="TPR" evidence="4">
    <location>
        <begin position="108"/>
        <end position="141"/>
    </location>
</feature>
<dbReference type="Pfam" id="PF13181">
    <property type="entry name" value="TPR_8"/>
    <property type="match status" value="1"/>
</dbReference>
<evidence type="ECO:0000256" key="4">
    <source>
        <dbReference type="PROSITE-ProRule" id="PRU00339"/>
    </source>
</evidence>
<dbReference type="PANTHER" id="PTHR45831:SF2">
    <property type="entry name" value="LD24721P"/>
    <property type="match status" value="1"/>
</dbReference>
<feature type="region of interest" description="Disordered" evidence="5">
    <location>
        <begin position="221"/>
        <end position="250"/>
    </location>
</feature>
<dbReference type="SMART" id="SM00028">
    <property type="entry name" value="TPR"/>
    <property type="match status" value="3"/>
</dbReference>
<dbReference type="PROSITE" id="PS50005">
    <property type="entry name" value="TPR"/>
    <property type="match status" value="2"/>
</dbReference>
<evidence type="ECO:0000313" key="7">
    <source>
        <dbReference type="EMBL" id="KHJ33697.1"/>
    </source>
</evidence>
<organism evidence="7 8">
    <name type="scientific">Uncinula necator</name>
    <name type="common">Grape powdery mildew</name>
    <dbReference type="NCBI Taxonomy" id="52586"/>
    <lineage>
        <taxon>Eukaryota</taxon>
        <taxon>Fungi</taxon>
        <taxon>Dikarya</taxon>
        <taxon>Ascomycota</taxon>
        <taxon>Pezizomycotina</taxon>
        <taxon>Leotiomycetes</taxon>
        <taxon>Erysiphales</taxon>
        <taxon>Erysiphaceae</taxon>
        <taxon>Erysiphe</taxon>
    </lineage>
</organism>
<dbReference type="GO" id="GO:0060090">
    <property type="term" value="F:molecular adaptor activity"/>
    <property type="evidence" value="ECO:0007669"/>
    <property type="project" value="TreeGrafter"/>
</dbReference>
<evidence type="ECO:0000256" key="1">
    <source>
        <dbReference type="ARBA" id="ARBA00008175"/>
    </source>
</evidence>
<feature type="compositionally biased region" description="Basic and acidic residues" evidence="5">
    <location>
        <begin position="99"/>
        <end position="112"/>
    </location>
</feature>
<comment type="caution">
    <text evidence="7">The sequence shown here is derived from an EMBL/GenBank/DDBJ whole genome shotgun (WGS) entry which is preliminary data.</text>
</comment>
<sequence length="357" mass="37831">MATIKQRLALSVIDFLNTSLSDGTLKGDDRDSVEIAINCISDIYNVDPAQEKVEGQRSLLEIYSQCDDIKTSLPQDSKVVADTSSSISSNNTSTGTKIEVSDEQKKQAEDYKSQGNASMAKKNYTTAIELYTKALEIIPKNPIFLSNRAAAYSASKDYKSACVDAETAVEIDPSYTKAWSRLGLARFALGDYKGSMEAYEKGIKYEGNGGSDAMKKGFETASKRVADQESIESRNKDQSSSDYDAPGAASGGMPDLSALAGMFGGGGAGGAGGGFDLNAVMNSPMFAKMSKNLMSNPGLLSNLMNNPRVAEMLGQHGDNREDRGGASMPDLSSLMKDPNIAELASKFLGGAGRGSGQ</sequence>
<keyword evidence="3 4" id="KW-0802">TPR repeat</keyword>
<dbReference type="FunFam" id="1.25.40.10:FF:000207">
    <property type="entry name" value="Small glutamine-rich tetratricopeptide repeat-containing protein"/>
    <property type="match status" value="1"/>
</dbReference>
<comment type="similarity">
    <text evidence="1">Belongs to the SGT family.</text>
</comment>
<dbReference type="Gene3D" id="1.25.40.10">
    <property type="entry name" value="Tetratricopeptide repeat domain"/>
    <property type="match status" value="1"/>
</dbReference>
<dbReference type="InterPro" id="IPR019734">
    <property type="entry name" value="TPR_rpt"/>
</dbReference>
<evidence type="ECO:0000256" key="3">
    <source>
        <dbReference type="ARBA" id="ARBA00022803"/>
    </source>
</evidence>
<feature type="repeat" description="TPR" evidence="4">
    <location>
        <begin position="176"/>
        <end position="209"/>
    </location>
</feature>
<name>A0A0B1P4S4_UNCNE</name>
<evidence type="ECO:0000313" key="8">
    <source>
        <dbReference type="Proteomes" id="UP000030854"/>
    </source>
</evidence>
<dbReference type="GO" id="GO:0006620">
    <property type="term" value="P:post-translational protein targeting to endoplasmic reticulum membrane"/>
    <property type="evidence" value="ECO:0007669"/>
    <property type="project" value="TreeGrafter"/>
</dbReference>
<feature type="compositionally biased region" description="Basic and acidic residues" evidence="5">
    <location>
        <begin position="221"/>
        <end position="239"/>
    </location>
</feature>
<evidence type="ECO:0000256" key="2">
    <source>
        <dbReference type="ARBA" id="ARBA00022737"/>
    </source>
</evidence>
<feature type="region of interest" description="Disordered" evidence="5">
    <location>
        <begin position="81"/>
        <end position="116"/>
    </location>
</feature>
<proteinExistence type="inferred from homology"/>
<dbReference type="Pfam" id="PF16546">
    <property type="entry name" value="SGTA_dimer"/>
    <property type="match status" value="1"/>
</dbReference>
<feature type="domain" description="SGTA homodimerisation" evidence="6">
    <location>
        <begin position="5"/>
        <end position="64"/>
    </location>
</feature>
<dbReference type="OrthoDB" id="2335338at2759"/>
<dbReference type="GO" id="GO:0072380">
    <property type="term" value="C:TRC complex"/>
    <property type="evidence" value="ECO:0007669"/>
    <property type="project" value="TreeGrafter"/>
</dbReference>
<dbReference type="PANTHER" id="PTHR45831">
    <property type="entry name" value="LD24721P"/>
    <property type="match status" value="1"/>
</dbReference>
<dbReference type="OMA" id="DMARNMM"/>